<dbReference type="EMBL" id="CAJJDO010000041">
    <property type="protein sequence ID" value="CAD8164647.1"/>
    <property type="molecule type" value="Genomic_DNA"/>
</dbReference>
<dbReference type="Proteomes" id="UP000689195">
    <property type="component" value="Unassembled WGS sequence"/>
</dbReference>
<evidence type="ECO:0000313" key="3">
    <source>
        <dbReference type="EMBL" id="CAD8164647.1"/>
    </source>
</evidence>
<reference evidence="3" key="1">
    <citation type="submission" date="2021-01" db="EMBL/GenBank/DDBJ databases">
        <authorList>
            <consortium name="Genoscope - CEA"/>
            <person name="William W."/>
        </authorList>
    </citation>
    <scope>NUCLEOTIDE SEQUENCE</scope>
</reference>
<gene>
    <name evidence="3" type="ORF">PPENT_87.1.T0410138</name>
</gene>
<sequence length="695" mass="81745">MMANFENHQNTQVPQSQNQMQNQQEVATFKNTKATIDLIALEKQFTTPSKLQSLSVLKFDIGYINQNIIPNQKKNPEITNFYKNLVSELQQQLSTITQNIKDEQIEEIQYMKMVNTTLQEEQLKFTIATSVMKNRIGLRCRTLQQEIQGLQNNKFDKICQEFGCGPSLTQKLLFQEFQDKPFKQKAKELFIRHKEYLNLIQYLSTHLKEEKRELIEFLIGKLEKSKAFQNDLKEGKNIDYSKFYISEFKEITEEQFLGISKKEYLEKIQNMQDQVNQAYKEEQLYYKVASLAKPIVQIIPGTNQMQRISPADICKQYFARYEELQKYLTDQKDVSWTPLPIFKLDTENREISTVNKDVQNGILRIQFKNFINGDKFFIQFELLIGNQVYQAKTEQADGQGRLNYNQDINLKEFKNGTKEIHLSVIDIKVFNKGWLSNDLKGQGKIELNDLLDMSTIEGDLQLNEKTVLQYSIMLRESINRKKTVTTAQILKTYPKFDKISGLDEYLEQKLKEIPNEPIQYSKLEIKKLQQQQQNQIEEEECQGPQLQPDQLIILNHQEIDEEFLNVKKLAQQMPQLEEDLLNPDNPLKGSVYYFLVQYSSFLLQKSVELKQDPSQKLHSRFVQKLGEDCLRQQNKLKKKLMDDMEGYFDDLQKIIKKDQLIIKLYKQALAPNWQKFVEGRLEIALQEEKAIQEQL</sequence>
<evidence type="ECO:0000313" key="4">
    <source>
        <dbReference type="Proteomes" id="UP000689195"/>
    </source>
</evidence>
<proteinExistence type="predicted"/>
<organism evidence="3 4">
    <name type="scientific">Paramecium pentaurelia</name>
    <dbReference type="NCBI Taxonomy" id="43138"/>
    <lineage>
        <taxon>Eukaryota</taxon>
        <taxon>Sar</taxon>
        <taxon>Alveolata</taxon>
        <taxon>Ciliophora</taxon>
        <taxon>Intramacronucleata</taxon>
        <taxon>Oligohymenophorea</taxon>
        <taxon>Peniculida</taxon>
        <taxon>Parameciidae</taxon>
        <taxon>Paramecium</taxon>
    </lineage>
</organism>
<feature type="region of interest" description="Disordered" evidence="2">
    <location>
        <begin position="1"/>
        <end position="24"/>
    </location>
</feature>
<feature type="compositionally biased region" description="Low complexity" evidence="2">
    <location>
        <begin position="9"/>
        <end position="24"/>
    </location>
</feature>
<accession>A0A8S1UKH0</accession>
<keyword evidence="1" id="KW-0175">Coiled coil</keyword>
<keyword evidence="4" id="KW-1185">Reference proteome</keyword>
<evidence type="ECO:0000256" key="2">
    <source>
        <dbReference type="SAM" id="MobiDB-lite"/>
    </source>
</evidence>
<name>A0A8S1UKH0_9CILI</name>
<comment type="caution">
    <text evidence="3">The sequence shown here is derived from an EMBL/GenBank/DDBJ whole genome shotgun (WGS) entry which is preliminary data.</text>
</comment>
<evidence type="ECO:0000256" key="1">
    <source>
        <dbReference type="SAM" id="Coils"/>
    </source>
</evidence>
<feature type="coiled-coil region" evidence="1">
    <location>
        <begin position="520"/>
        <end position="579"/>
    </location>
</feature>
<dbReference type="AlphaFoldDB" id="A0A8S1UKH0"/>
<protein>
    <submittedName>
        <fullName evidence="3">Uncharacterized protein</fullName>
    </submittedName>
</protein>